<dbReference type="OrthoDB" id="9807874at2"/>
<dbReference type="GO" id="GO:0004252">
    <property type="term" value="F:serine-type endopeptidase activity"/>
    <property type="evidence" value="ECO:0007669"/>
    <property type="project" value="InterPro"/>
</dbReference>
<feature type="transmembrane region" description="Helical" evidence="7">
    <location>
        <begin position="171"/>
        <end position="190"/>
    </location>
</feature>
<protein>
    <submittedName>
        <fullName evidence="9">Rhomboid family intramembrane serine protease</fullName>
    </submittedName>
</protein>
<dbReference type="SUPFAM" id="SSF144091">
    <property type="entry name" value="Rhomboid-like"/>
    <property type="match status" value="1"/>
</dbReference>
<keyword evidence="5 7" id="KW-1133">Transmembrane helix</keyword>
<gene>
    <name evidence="9" type="ORF">EII34_09625</name>
</gene>
<dbReference type="Pfam" id="PF01694">
    <property type="entry name" value="Rhomboid"/>
    <property type="match status" value="1"/>
</dbReference>
<dbReference type="GO" id="GO:0016020">
    <property type="term" value="C:membrane"/>
    <property type="evidence" value="ECO:0007669"/>
    <property type="project" value="UniProtKB-SubCell"/>
</dbReference>
<evidence type="ECO:0000256" key="6">
    <source>
        <dbReference type="ARBA" id="ARBA00023136"/>
    </source>
</evidence>
<evidence type="ECO:0000256" key="4">
    <source>
        <dbReference type="ARBA" id="ARBA00022801"/>
    </source>
</evidence>
<feature type="transmembrane region" description="Helical" evidence="7">
    <location>
        <begin position="199"/>
        <end position="217"/>
    </location>
</feature>
<evidence type="ECO:0000256" key="7">
    <source>
        <dbReference type="SAM" id="Phobius"/>
    </source>
</evidence>
<accession>A0A3P1T717</accession>
<dbReference type="InterPro" id="IPR035952">
    <property type="entry name" value="Rhomboid-like_sf"/>
</dbReference>
<keyword evidence="6 7" id="KW-0472">Membrane</keyword>
<evidence type="ECO:0000259" key="8">
    <source>
        <dbReference type="Pfam" id="PF01694"/>
    </source>
</evidence>
<feature type="transmembrane region" description="Helical" evidence="7">
    <location>
        <begin position="38"/>
        <end position="58"/>
    </location>
</feature>
<keyword evidence="3 7" id="KW-0812">Transmembrane</keyword>
<dbReference type="InterPro" id="IPR050925">
    <property type="entry name" value="Rhomboid_protease_S54"/>
</dbReference>
<dbReference type="InterPro" id="IPR022764">
    <property type="entry name" value="Peptidase_S54_rhomboid_dom"/>
</dbReference>
<dbReference type="GO" id="GO:0006508">
    <property type="term" value="P:proteolysis"/>
    <property type="evidence" value="ECO:0007669"/>
    <property type="project" value="UniProtKB-KW"/>
</dbReference>
<keyword evidence="4" id="KW-0378">Hydrolase</keyword>
<dbReference type="Gene3D" id="1.20.1540.10">
    <property type="entry name" value="Rhomboid-like"/>
    <property type="match status" value="1"/>
</dbReference>
<feature type="transmembrane region" description="Helical" evidence="7">
    <location>
        <begin position="114"/>
        <end position="134"/>
    </location>
</feature>
<evidence type="ECO:0000256" key="5">
    <source>
        <dbReference type="ARBA" id="ARBA00022989"/>
    </source>
</evidence>
<organism evidence="9 10">
    <name type="scientific">Arachnia propionica</name>
    <dbReference type="NCBI Taxonomy" id="1750"/>
    <lineage>
        <taxon>Bacteria</taxon>
        <taxon>Bacillati</taxon>
        <taxon>Actinomycetota</taxon>
        <taxon>Actinomycetes</taxon>
        <taxon>Propionibacteriales</taxon>
        <taxon>Propionibacteriaceae</taxon>
        <taxon>Arachnia</taxon>
    </lineage>
</organism>
<feature type="transmembrane region" description="Helical" evidence="7">
    <location>
        <begin position="251"/>
        <end position="269"/>
    </location>
</feature>
<evidence type="ECO:0000256" key="1">
    <source>
        <dbReference type="ARBA" id="ARBA00004141"/>
    </source>
</evidence>
<comment type="caution">
    <text evidence="9">The sequence shown here is derived from an EMBL/GenBank/DDBJ whole genome shotgun (WGS) entry which is preliminary data.</text>
</comment>
<comment type="subcellular location">
    <subcellularLocation>
        <location evidence="1">Membrane</location>
        <topology evidence="1">Multi-pass membrane protein</topology>
    </subcellularLocation>
</comment>
<evidence type="ECO:0000256" key="3">
    <source>
        <dbReference type="ARBA" id="ARBA00022692"/>
    </source>
</evidence>
<dbReference type="PANTHER" id="PTHR43731">
    <property type="entry name" value="RHOMBOID PROTEASE"/>
    <property type="match status" value="1"/>
</dbReference>
<dbReference type="PANTHER" id="PTHR43731:SF14">
    <property type="entry name" value="PRESENILIN-ASSOCIATED RHOMBOID-LIKE PROTEIN, MITOCHONDRIAL"/>
    <property type="match status" value="1"/>
</dbReference>
<proteinExistence type="inferred from homology"/>
<comment type="similarity">
    <text evidence="2">Belongs to the peptidase S54 family.</text>
</comment>
<sequence>MIPGAVGFQCPLCVQTGIRQTRQAELPYGGTRSRQPELTSWVLIGINLAVWLLILATGSSTSPLLHLLALQSDGMCVIDGRYVVDAAASQCAGVGGQWWTGVASGGWWQVLTSAFVHLHLVHLGFNMVALYFLGPQLERVLGRIRFLALYLISAVAGSALVMWLTEPHVTTLGASGAIFGMMAALLLLAWKLGGNYQQILLWIGINIAITVFGAGTISWQGHLGGFLGGLAVTAALVFLPKKLRRTWQWPLVGAVALLCLAAVVVRVLALS</sequence>
<dbReference type="EMBL" id="RQZG01000010">
    <property type="protein sequence ID" value="RRD04616.1"/>
    <property type="molecule type" value="Genomic_DNA"/>
</dbReference>
<dbReference type="Proteomes" id="UP000280819">
    <property type="component" value="Unassembled WGS sequence"/>
</dbReference>
<evidence type="ECO:0000256" key="2">
    <source>
        <dbReference type="ARBA" id="ARBA00009045"/>
    </source>
</evidence>
<evidence type="ECO:0000313" key="9">
    <source>
        <dbReference type="EMBL" id="RRD04616.1"/>
    </source>
</evidence>
<feature type="domain" description="Peptidase S54 rhomboid" evidence="8">
    <location>
        <begin position="105"/>
        <end position="236"/>
    </location>
</feature>
<evidence type="ECO:0000313" key="10">
    <source>
        <dbReference type="Proteomes" id="UP000280819"/>
    </source>
</evidence>
<name>A0A3P1T717_9ACTN</name>
<feature type="transmembrane region" description="Helical" evidence="7">
    <location>
        <begin position="146"/>
        <end position="165"/>
    </location>
</feature>
<dbReference type="AlphaFoldDB" id="A0A3P1T717"/>
<feature type="transmembrane region" description="Helical" evidence="7">
    <location>
        <begin position="223"/>
        <end position="239"/>
    </location>
</feature>
<reference evidence="9 10" key="1">
    <citation type="submission" date="2018-11" db="EMBL/GenBank/DDBJ databases">
        <title>Genomes From Bacteria Associated with the Canine Oral Cavity: a Test Case for Automated Genome-Based Taxonomic Assignment.</title>
        <authorList>
            <person name="Coil D.A."/>
            <person name="Jospin G."/>
            <person name="Darling A.E."/>
            <person name="Wallis C."/>
            <person name="Davis I.J."/>
            <person name="Harris S."/>
            <person name="Eisen J.A."/>
            <person name="Holcombe L.J."/>
            <person name="O'Flynn C."/>
        </authorList>
    </citation>
    <scope>NUCLEOTIDE SEQUENCE [LARGE SCALE GENOMIC DNA]</scope>
    <source>
        <strain evidence="9 10">OH887_COT-365</strain>
    </source>
</reference>
<keyword evidence="9" id="KW-0645">Protease</keyword>